<reference evidence="7 8" key="1">
    <citation type="submission" date="2017-06" db="EMBL/GenBank/DDBJ databases">
        <title>Sequencing and comparative analysis of myxobacterial genomes.</title>
        <authorList>
            <person name="Rupp O."/>
            <person name="Goesmann A."/>
            <person name="Sogaard-Andersen L."/>
        </authorList>
    </citation>
    <scope>NUCLEOTIDE SEQUENCE [LARGE SCALE GENOMIC DNA]</scope>
    <source>
        <strain evidence="7 8">DSM 52655</strain>
    </source>
</reference>
<keyword evidence="2" id="KW-0547">Nucleotide-binding</keyword>
<dbReference type="AlphaFoldDB" id="A0A250JCG7"/>
<dbReference type="CDD" id="cd14014">
    <property type="entry name" value="STKc_PknB_like"/>
    <property type="match status" value="1"/>
</dbReference>
<dbReference type="PANTHER" id="PTHR43289:SF6">
    <property type="entry name" value="SERINE_THREONINE-PROTEIN KINASE NEKL-3"/>
    <property type="match status" value="1"/>
</dbReference>
<keyword evidence="3" id="KW-0418">Kinase</keyword>
<keyword evidence="4" id="KW-0067">ATP-binding</keyword>
<evidence type="ECO:0000313" key="7">
    <source>
        <dbReference type="EMBL" id="ATB41258.1"/>
    </source>
</evidence>
<gene>
    <name evidence="7" type="ORF">CYFUS_006723</name>
</gene>
<dbReference type="Proteomes" id="UP000217257">
    <property type="component" value="Chromosome"/>
</dbReference>
<keyword evidence="1" id="KW-0808">Transferase</keyword>
<dbReference type="Pfam" id="PF00069">
    <property type="entry name" value="Pkinase"/>
    <property type="match status" value="1"/>
</dbReference>
<dbReference type="PANTHER" id="PTHR43289">
    <property type="entry name" value="MITOGEN-ACTIVATED PROTEIN KINASE KINASE KINASE 20-RELATED"/>
    <property type="match status" value="1"/>
</dbReference>
<dbReference type="InterPro" id="IPR008271">
    <property type="entry name" value="Ser/Thr_kinase_AS"/>
</dbReference>
<feature type="domain" description="Protein kinase" evidence="6">
    <location>
        <begin position="17"/>
        <end position="288"/>
    </location>
</feature>
<evidence type="ECO:0000313" key="8">
    <source>
        <dbReference type="Proteomes" id="UP000217257"/>
    </source>
</evidence>
<dbReference type="PROSITE" id="PS50011">
    <property type="entry name" value="PROTEIN_KINASE_DOM"/>
    <property type="match status" value="1"/>
</dbReference>
<evidence type="ECO:0000259" key="6">
    <source>
        <dbReference type="PROSITE" id="PS50011"/>
    </source>
</evidence>
<feature type="region of interest" description="Disordered" evidence="5">
    <location>
        <begin position="436"/>
        <end position="526"/>
    </location>
</feature>
<evidence type="ECO:0000256" key="3">
    <source>
        <dbReference type="ARBA" id="ARBA00022777"/>
    </source>
</evidence>
<protein>
    <recommendedName>
        <fullName evidence="6">Protein kinase domain-containing protein</fullName>
    </recommendedName>
</protein>
<dbReference type="InterPro" id="IPR000719">
    <property type="entry name" value="Prot_kinase_dom"/>
</dbReference>
<feature type="region of interest" description="Disordered" evidence="5">
    <location>
        <begin position="291"/>
        <end position="324"/>
    </location>
</feature>
<dbReference type="PROSITE" id="PS00108">
    <property type="entry name" value="PROTEIN_KINASE_ST"/>
    <property type="match status" value="1"/>
</dbReference>
<dbReference type="Gene3D" id="1.10.510.10">
    <property type="entry name" value="Transferase(Phosphotransferase) domain 1"/>
    <property type="match status" value="1"/>
</dbReference>
<evidence type="ECO:0000256" key="1">
    <source>
        <dbReference type="ARBA" id="ARBA00022679"/>
    </source>
</evidence>
<feature type="compositionally biased region" description="Polar residues" evidence="5">
    <location>
        <begin position="497"/>
        <end position="524"/>
    </location>
</feature>
<sequence>MGLTLRHPDIGEMIGDYKVVGFLGAGGLGIVYKVERGGRFFALKLLLVSTLDGRGKREIGILIHLENPGVVRYVGSDFWPDPVIGHPYIVMEFVPGDTLFAFAYSQNPSARKATRIVLEVAVTLGEVHAAGVFHRDVKPENILIREGSERPILIDFGIGSLASAPTVTGSQLPPGTEEFRSPEQIRFKRAHPDGAGQYEYGTADEMWALGVSYYWLLTDVFPFGERTDPGGLDGLRERILSHRPEAPHVVNPRVPLAASLLCMRMLADRPEDRFPVVATLCAALNESLSNAENDATWDPPLGDPDDPQLTTTVEDPERQEASEQRRAFLRAVKRRPRRGRPLPKRDRVFFLPEQMAAPKVPAAAANPDEIPTVDAPGVAPAPAEHELPVKSAPVPPARELEPAAAAPQLRRAAWRLGLAGAVLLVAVVVLSVGANLGGPGSSSRTSEAGPELPLPSTSPGPHATDAGVRGHEVALSAKPLESHPGGDAAPTGAQPPASASNPMPRTTAQTTKNETPKTQPQSSGFRFPVRPAVAAVAACSLLDGGCTGAASQVRPEPPAITCPQGWRETHERFNVTGSGETATVKGYKGEPGELARVKDGPAALQVGKVGGVGFGYVGNLPAGTLLLGQWQLGDDRLFGTFNRAQIPGVGTLPVCLVAGLEIDTGYLDERGNEYLCGPGLGVCLTPGSKHGNAKTATRVLLLVPFGQP</sequence>
<organism evidence="7 8">
    <name type="scientific">Cystobacter fuscus</name>
    <dbReference type="NCBI Taxonomy" id="43"/>
    <lineage>
        <taxon>Bacteria</taxon>
        <taxon>Pseudomonadati</taxon>
        <taxon>Myxococcota</taxon>
        <taxon>Myxococcia</taxon>
        <taxon>Myxococcales</taxon>
        <taxon>Cystobacterineae</taxon>
        <taxon>Archangiaceae</taxon>
        <taxon>Cystobacter</taxon>
    </lineage>
</organism>
<dbReference type="RefSeq" id="WP_095989012.1">
    <property type="nucleotide sequence ID" value="NZ_CP022098.1"/>
</dbReference>
<dbReference type="InterPro" id="IPR011009">
    <property type="entry name" value="Kinase-like_dom_sf"/>
</dbReference>
<dbReference type="SMART" id="SM00220">
    <property type="entry name" value="S_TKc"/>
    <property type="match status" value="1"/>
</dbReference>
<dbReference type="SUPFAM" id="SSF56112">
    <property type="entry name" value="Protein kinase-like (PK-like)"/>
    <property type="match status" value="1"/>
</dbReference>
<name>A0A250JCG7_9BACT</name>
<dbReference type="KEGG" id="cfus:CYFUS_006723"/>
<evidence type="ECO:0000256" key="2">
    <source>
        <dbReference type="ARBA" id="ARBA00022741"/>
    </source>
</evidence>
<proteinExistence type="predicted"/>
<feature type="compositionally biased region" description="Basic and acidic residues" evidence="5">
    <location>
        <begin position="315"/>
        <end position="324"/>
    </location>
</feature>
<dbReference type="EMBL" id="CP022098">
    <property type="protein sequence ID" value="ATB41258.1"/>
    <property type="molecule type" value="Genomic_DNA"/>
</dbReference>
<dbReference type="GO" id="GO:0005524">
    <property type="term" value="F:ATP binding"/>
    <property type="evidence" value="ECO:0007669"/>
    <property type="project" value="UniProtKB-KW"/>
</dbReference>
<evidence type="ECO:0000256" key="5">
    <source>
        <dbReference type="SAM" id="MobiDB-lite"/>
    </source>
</evidence>
<dbReference type="GO" id="GO:0004674">
    <property type="term" value="F:protein serine/threonine kinase activity"/>
    <property type="evidence" value="ECO:0007669"/>
    <property type="project" value="TreeGrafter"/>
</dbReference>
<evidence type="ECO:0000256" key="4">
    <source>
        <dbReference type="ARBA" id="ARBA00022840"/>
    </source>
</evidence>
<accession>A0A250JCG7</accession>